<dbReference type="EMBL" id="ABWL02000009">
    <property type="protein sequence ID" value="EFE07943.1"/>
    <property type="molecule type" value="Genomic_DNA"/>
</dbReference>
<reference evidence="1 2" key="1">
    <citation type="submission" date="2010-02" db="EMBL/GenBank/DDBJ databases">
        <authorList>
            <person name="Weinstock G."/>
            <person name="Sodergren E."/>
            <person name="Clifton S."/>
            <person name="Fulton L."/>
            <person name="Fulton B."/>
            <person name="Courtney L."/>
            <person name="Fronick C."/>
            <person name="Harrison M."/>
            <person name="Strong C."/>
            <person name="Farmer C."/>
            <person name="Delahaunty K."/>
            <person name="Markovic C."/>
            <person name="Hall O."/>
            <person name="Minx P."/>
            <person name="Tomlinson C."/>
            <person name="Mitreva M."/>
            <person name="Nelson J."/>
            <person name="Hou S."/>
            <person name="Wollam A."/>
            <person name="Pepin K.H."/>
            <person name="Johnson M."/>
            <person name="Bhonagiri V."/>
            <person name="Zhang X."/>
            <person name="Suruliraj S."/>
            <person name="Warren W."/>
            <person name="Chinwalla A."/>
            <person name="Mardis E.R."/>
            <person name="Wilson R.K."/>
        </authorList>
    </citation>
    <scope>NUCLEOTIDE SEQUENCE [LARGE SCALE GENOMIC DNA]</scope>
    <source>
        <strain evidence="1 2">ATCC 29220</strain>
    </source>
</reference>
<protein>
    <submittedName>
        <fullName evidence="1">Uncharacterized protein</fullName>
    </submittedName>
</protein>
<sequence length="40" mass="4395">MNAKHIHYHDKTQVSSASGRLFCWAAGEVIRVNAQIARGA</sequence>
<organism evidence="1 2">
    <name type="scientific">Citrobacter youngae ATCC 29220</name>
    <dbReference type="NCBI Taxonomy" id="500640"/>
    <lineage>
        <taxon>Bacteria</taxon>
        <taxon>Pseudomonadati</taxon>
        <taxon>Pseudomonadota</taxon>
        <taxon>Gammaproteobacteria</taxon>
        <taxon>Enterobacterales</taxon>
        <taxon>Enterobacteriaceae</taxon>
        <taxon>Citrobacter</taxon>
        <taxon>Citrobacter freundii complex</taxon>
    </lineage>
</organism>
<evidence type="ECO:0000313" key="2">
    <source>
        <dbReference type="Proteomes" id="UP000003880"/>
    </source>
</evidence>
<comment type="caution">
    <text evidence="1">The sequence shown here is derived from an EMBL/GenBank/DDBJ whole genome shotgun (WGS) entry which is preliminary data.</text>
</comment>
<dbReference type="HOGENOM" id="CLU_3287090_0_0_6"/>
<name>D4BD93_9ENTR</name>
<dbReference type="AlphaFoldDB" id="D4BD93"/>
<dbReference type="Proteomes" id="UP000003880">
    <property type="component" value="Unassembled WGS sequence"/>
</dbReference>
<gene>
    <name evidence="1" type="ORF">CIT292_08461</name>
</gene>
<proteinExistence type="predicted"/>
<accession>D4BD93</accession>
<evidence type="ECO:0000313" key="1">
    <source>
        <dbReference type="EMBL" id="EFE07943.1"/>
    </source>
</evidence>